<protein>
    <submittedName>
        <fullName evidence="1">Uncharacterized protein</fullName>
    </submittedName>
</protein>
<name>A0ABP0SID7_9DINO</name>
<dbReference type="Proteomes" id="UP001642464">
    <property type="component" value="Unassembled WGS sequence"/>
</dbReference>
<organism evidence="1 2">
    <name type="scientific">Durusdinium trenchii</name>
    <dbReference type="NCBI Taxonomy" id="1381693"/>
    <lineage>
        <taxon>Eukaryota</taxon>
        <taxon>Sar</taxon>
        <taxon>Alveolata</taxon>
        <taxon>Dinophyceae</taxon>
        <taxon>Suessiales</taxon>
        <taxon>Symbiodiniaceae</taxon>
        <taxon>Durusdinium</taxon>
    </lineage>
</organism>
<proteinExistence type="predicted"/>
<feature type="non-terminal residue" evidence="1">
    <location>
        <position position="1"/>
    </location>
</feature>
<evidence type="ECO:0000313" key="2">
    <source>
        <dbReference type="Proteomes" id="UP001642464"/>
    </source>
</evidence>
<comment type="caution">
    <text evidence="1">The sequence shown here is derived from an EMBL/GenBank/DDBJ whole genome shotgun (WGS) entry which is preliminary data.</text>
</comment>
<sequence>HKVMVHTHAYDCDEGSEDWQHTWSTQHARYCCYLRQIGCKTKVEYRPHYHTITKTKPVTVKVPVPVPAPPPRVITHVQNVPIHDAPQIIKVPTPGAPHIVPKYVHQKHYVPVPEPSPPQYHSVPVPVKVTDPGKIIKVPEPMPPQTIVKNKVIYKTKHVQVQHIYDCAAGYSNWLSGWSSDKKSWCCAHEQKGCPGSHSGHLSKTVVTGVTTHEGPTYYHHTHSYSTGDLTGATHSYSTGDLTGATHSYSTGGLTSATWHENHVIPPAALVA</sequence>
<reference evidence="1 2" key="1">
    <citation type="submission" date="2024-02" db="EMBL/GenBank/DDBJ databases">
        <authorList>
            <person name="Chen Y."/>
            <person name="Shah S."/>
            <person name="Dougan E. K."/>
            <person name="Thang M."/>
            <person name="Chan C."/>
        </authorList>
    </citation>
    <scope>NUCLEOTIDE SEQUENCE [LARGE SCALE GENOMIC DNA]</scope>
</reference>
<evidence type="ECO:0000313" key="1">
    <source>
        <dbReference type="EMBL" id="CAK9111990.1"/>
    </source>
</evidence>
<dbReference type="EMBL" id="CAXAMM010043840">
    <property type="protein sequence ID" value="CAK9111990.1"/>
    <property type="molecule type" value="Genomic_DNA"/>
</dbReference>
<accession>A0ABP0SID7</accession>
<gene>
    <name evidence="1" type="ORF">SCF082_LOCUS51945</name>
</gene>
<keyword evidence="2" id="KW-1185">Reference proteome</keyword>